<keyword evidence="3" id="KW-0687">Ribonucleoprotein</keyword>
<evidence type="ECO:0000256" key="2">
    <source>
        <dbReference type="ARBA" id="ARBA00022980"/>
    </source>
</evidence>
<feature type="region of interest" description="Disordered" evidence="5">
    <location>
        <begin position="299"/>
        <end position="336"/>
    </location>
</feature>
<evidence type="ECO:0000256" key="5">
    <source>
        <dbReference type="SAM" id="MobiDB-lite"/>
    </source>
</evidence>
<dbReference type="EMBL" id="KN881629">
    <property type="protein sequence ID" value="KIY53007.1"/>
    <property type="molecule type" value="Genomic_DNA"/>
</dbReference>
<reference evidence="6 7" key="1">
    <citation type="journal article" date="2015" name="Fungal Genet. Biol.">
        <title>Evolution of novel wood decay mechanisms in Agaricales revealed by the genome sequences of Fistulina hepatica and Cylindrobasidium torrendii.</title>
        <authorList>
            <person name="Floudas D."/>
            <person name="Held B.W."/>
            <person name="Riley R."/>
            <person name="Nagy L.G."/>
            <person name="Koehler G."/>
            <person name="Ransdell A.S."/>
            <person name="Younus H."/>
            <person name="Chow J."/>
            <person name="Chiniquy J."/>
            <person name="Lipzen A."/>
            <person name="Tritt A."/>
            <person name="Sun H."/>
            <person name="Haridas S."/>
            <person name="LaButti K."/>
            <person name="Ohm R.A."/>
            <person name="Kues U."/>
            <person name="Blanchette R.A."/>
            <person name="Grigoriev I.V."/>
            <person name="Minto R.E."/>
            <person name="Hibbett D.S."/>
        </authorList>
    </citation>
    <scope>NUCLEOTIDE SEQUENCE [LARGE SCALE GENOMIC DNA]</scope>
    <source>
        <strain evidence="6 7">ATCC 64428</strain>
    </source>
</reference>
<name>A0A0D7AN40_9AGAR</name>
<protein>
    <recommendedName>
        <fullName evidence="4">Large ribosomal subunit protein uL23m</fullName>
    </recommendedName>
</protein>
<dbReference type="InterPro" id="IPR012678">
    <property type="entry name" value="Ribosomal_uL23/eL15/eS24_sf"/>
</dbReference>
<dbReference type="GO" id="GO:0032543">
    <property type="term" value="P:mitochondrial translation"/>
    <property type="evidence" value="ECO:0007669"/>
    <property type="project" value="TreeGrafter"/>
</dbReference>
<dbReference type="PANTHER" id="PTHR12059">
    <property type="entry name" value="RIBOSOMAL PROTEIN L23-RELATED"/>
    <property type="match status" value="1"/>
</dbReference>
<evidence type="ECO:0000313" key="7">
    <source>
        <dbReference type="Proteomes" id="UP000054144"/>
    </source>
</evidence>
<dbReference type="PANTHER" id="PTHR12059:SF5">
    <property type="entry name" value="LARGE RIBOSOMAL SUBUNIT PROTEIN UL23M"/>
    <property type="match status" value="1"/>
</dbReference>
<evidence type="ECO:0000256" key="3">
    <source>
        <dbReference type="ARBA" id="ARBA00023274"/>
    </source>
</evidence>
<organism evidence="6 7">
    <name type="scientific">Fistulina hepatica ATCC 64428</name>
    <dbReference type="NCBI Taxonomy" id="1128425"/>
    <lineage>
        <taxon>Eukaryota</taxon>
        <taxon>Fungi</taxon>
        <taxon>Dikarya</taxon>
        <taxon>Basidiomycota</taxon>
        <taxon>Agaricomycotina</taxon>
        <taxon>Agaricomycetes</taxon>
        <taxon>Agaricomycetidae</taxon>
        <taxon>Agaricales</taxon>
        <taxon>Fistulinaceae</taxon>
        <taxon>Fistulina</taxon>
    </lineage>
</organism>
<proteinExistence type="inferred from homology"/>
<dbReference type="Gene3D" id="3.30.70.330">
    <property type="match status" value="1"/>
</dbReference>
<keyword evidence="7" id="KW-1185">Reference proteome</keyword>
<evidence type="ECO:0000256" key="1">
    <source>
        <dbReference type="ARBA" id="ARBA00006700"/>
    </source>
</evidence>
<dbReference type="InterPro" id="IPR012677">
    <property type="entry name" value="Nucleotide-bd_a/b_plait_sf"/>
</dbReference>
<sequence length="336" mass="38846">MQALSFTARRFYRRPAVFRYKQAALAARTASTPLAVRERRDKKFGKLEPGTSDDIHGLTPSEYATFERRLATGKIPPGVTPLKWIHRVNARRARIRGFKIMRTGENQSDIIPVGRPVYLPNIVFRLVRNHTPEGQPYNPYEATFRVPRSVTKVDIRSYLLAMYGVQTTYIRTDNYIGDLRRAQVGKERKHPAYKRAVVGLAEPFYYPKRLEDMSQESRKEREDWIESIFMIKEAKAREYLVRMAMLQRRDDVDFRKSVEGRTQILKHIARRKEARQALVMKQAEEWSKQRAKGVTITIGKPDKGVTTVDEKSTTTPSPSNYGADHPLDGWEGVNFD</sequence>
<comment type="similarity">
    <text evidence="1">Belongs to the universal ribosomal protein uL23 family.</text>
</comment>
<gene>
    <name evidence="6" type="ORF">FISHEDRAFT_34153</name>
</gene>
<dbReference type="OrthoDB" id="275582at2759"/>
<dbReference type="SUPFAM" id="SSF54189">
    <property type="entry name" value="Ribosomal proteins S24e, L23 and L15e"/>
    <property type="match status" value="1"/>
</dbReference>
<evidence type="ECO:0000313" key="6">
    <source>
        <dbReference type="EMBL" id="KIY53007.1"/>
    </source>
</evidence>
<accession>A0A0D7AN40</accession>
<evidence type="ECO:0000256" key="4">
    <source>
        <dbReference type="ARBA" id="ARBA00039977"/>
    </source>
</evidence>
<feature type="compositionally biased region" description="Basic and acidic residues" evidence="5">
    <location>
        <begin position="300"/>
        <end position="312"/>
    </location>
</feature>
<dbReference type="GO" id="GO:0005762">
    <property type="term" value="C:mitochondrial large ribosomal subunit"/>
    <property type="evidence" value="ECO:0007669"/>
    <property type="project" value="TreeGrafter"/>
</dbReference>
<dbReference type="InterPro" id="IPR013025">
    <property type="entry name" value="Ribosomal_uL23-like"/>
</dbReference>
<dbReference type="AlphaFoldDB" id="A0A0D7AN40"/>
<keyword evidence="2" id="KW-0689">Ribosomal protein</keyword>
<dbReference type="GO" id="GO:0003735">
    <property type="term" value="F:structural constituent of ribosome"/>
    <property type="evidence" value="ECO:0007669"/>
    <property type="project" value="InterPro"/>
</dbReference>
<dbReference type="Pfam" id="PF00276">
    <property type="entry name" value="Ribosomal_L23"/>
    <property type="match status" value="1"/>
</dbReference>
<dbReference type="Proteomes" id="UP000054144">
    <property type="component" value="Unassembled WGS sequence"/>
</dbReference>